<evidence type="ECO:0000256" key="7">
    <source>
        <dbReference type="RuleBase" id="RU364083"/>
    </source>
</evidence>
<dbReference type="GO" id="GO:0043190">
    <property type="term" value="C:ATP-binding cassette (ABC) transporter complex"/>
    <property type="evidence" value="ECO:0007669"/>
    <property type="project" value="InterPro"/>
</dbReference>
<dbReference type="InterPro" id="IPR008995">
    <property type="entry name" value="Mo/tungstate-bd_C_term_dom"/>
</dbReference>
<comment type="catalytic activity">
    <reaction evidence="7">
        <text>ATP + H2O + polyamine-[polyamine-binding protein]Side 1 = ADP + phosphate + polyamineSide 2 + [polyamine-binding protein]Side 1.</text>
        <dbReference type="EC" id="7.6.2.11"/>
    </reaction>
</comment>
<comment type="caution">
    <text evidence="9">The sequence shown here is derived from an EMBL/GenBank/DDBJ whole genome shotgun (WGS) entry which is preliminary data.</text>
</comment>
<keyword evidence="1 7" id="KW-0813">Transport</keyword>
<dbReference type="EC" id="7.6.2.11" evidence="7"/>
<dbReference type="PROSITE" id="PS00211">
    <property type="entry name" value="ABC_TRANSPORTER_1"/>
    <property type="match status" value="1"/>
</dbReference>
<dbReference type="EMBL" id="SUPK01000006">
    <property type="protein sequence ID" value="TJY41558.1"/>
    <property type="molecule type" value="Genomic_DNA"/>
</dbReference>
<keyword evidence="10" id="KW-1185">Reference proteome</keyword>
<organism evidence="9 10">
    <name type="scientific">Cohnella pontilimi</name>
    <dbReference type="NCBI Taxonomy" id="2564100"/>
    <lineage>
        <taxon>Bacteria</taxon>
        <taxon>Bacillati</taxon>
        <taxon>Bacillota</taxon>
        <taxon>Bacilli</taxon>
        <taxon>Bacillales</taxon>
        <taxon>Paenibacillaceae</taxon>
        <taxon>Cohnella</taxon>
    </lineage>
</organism>
<dbReference type="FunFam" id="3.40.50.300:FF:000133">
    <property type="entry name" value="Spermidine/putrescine import ATP-binding protein PotA"/>
    <property type="match status" value="1"/>
</dbReference>
<comment type="function">
    <text evidence="7">Part of the ABC transporter complex PotABCD involved in spermidine/putrescine import. Responsible for energy coupling to the transport system.</text>
</comment>
<keyword evidence="4 7" id="KW-0067">ATP-binding</keyword>
<gene>
    <name evidence="7" type="primary">potA</name>
    <name evidence="9" type="ORF">E5161_14265</name>
</gene>
<dbReference type="AlphaFoldDB" id="A0A4U0FAK2"/>
<dbReference type="InterPro" id="IPR050093">
    <property type="entry name" value="ABC_SmlMolc_Importer"/>
</dbReference>
<dbReference type="GO" id="GO:0016887">
    <property type="term" value="F:ATP hydrolysis activity"/>
    <property type="evidence" value="ECO:0007669"/>
    <property type="project" value="InterPro"/>
</dbReference>
<dbReference type="InterPro" id="IPR027417">
    <property type="entry name" value="P-loop_NTPase"/>
</dbReference>
<name>A0A4U0FAK2_9BACL</name>
<dbReference type="SMART" id="SM00382">
    <property type="entry name" value="AAA"/>
    <property type="match status" value="1"/>
</dbReference>
<evidence type="ECO:0000259" key="8">
    <source>
        <dbReference type="PROSITE" id="PS50893"/>
    </source>
</evidence>
<proteinExistence type="inferred from homology"/>
<dbReference type="GO" id="GO:0005524">
    <property type="term" value="F:ATP binding"/>
    <property type="evidence" value="ECO:0007669"/>
    <property type="project" value="UniProtKB-KW"/>
</dbReference>
<keyword evidence="3 7" id="KW-0547">Nucleotide-binding</keyword>
<evidence type="ECO:0000313" key="9">
    <source>
        <dbReference type="EMBL" id="TJY41558.1"/>
    </source>
</evidence>
<dbReference type="CDD" id="cd03300">
    <property type="entry name" value="ABC_PotA_N"/>
    <property type="match status" value="1"/>
</dbReference>
<dbReference type="GO" id="GO:0015594">
    <property type="term" value="F:ABC-type putrescine transporter activity"/>
    <property type="evidence" value="ECO:0007669"/>
    <property type="project" value="InterPro"/>
</dbReference>
<evidence type="ECO:0000256" key="2">
    <source>
        <dbReference type="ARBA" id="ARBA00022475"/>
    </source>
</evidence>
<keyword evidence="2 7" id="KW-1003">Cell membrane</keyword>
<comment type="similarity">
    <text evidence="7">Belongs to the ABC transporter superfamily. Spermidine/putrescine importer (TC 3.A.1.11.1) family.</text>
</comment>
<dbReference type="Pfam" id="PF08402">
    <property type="entry name" value="TOBE_2"/>
    <property type="match status" value="1"/>
</dbReference>
<sequence>MNPIVELVQVEKRFGSETVVKGIDLAVRKGEFLTILGPSGCGKTTTLRMIAGFERPTGGEILLEGRNVVDVPPYKRDVNTVFQSYALFPHMTVYDNIAYGLKMKGVPMAQRADRVKEVLRMVQLEPMAGRKPMQLSGGQQQRVAVARALINNPKVLLLDEPLGALDLKLRKQMQIELKHLQQRLGITFIYITHDQEEALTMSDRIAVMNQGRIEQVATPEEIYHYPQSKYVADFIGETNLLDVQIVSRTDSGIVLDYAGRKLVGKLGRNQTPTDKMTLSVRPERIRMAKEEEADWPFALPGKVEEVIFVGSFVRTIVRLTDGTQLHAMAPSQGKAAFTAGEQVWLGWEEADGIVIGA</sequence>
<dbReference type="Pfam" id="PF00005">
    <property type="entry name" value="ABC_tran"/>
    <property type="match status" value="1"/>
</dbReference>
<dbReference type="InterPro" id="IPR003439">
    <property type="entry name" value="ABC_transporter-like_ATP-bd"/>
</dbReference>
<dbReference type="SUPFAM" id="SSF52540">
    <property type="entry name" value="P-loop containing nucleoside triphosphate hydrolases"/>
    <property type="match status" value="1"/>
</dbReference>
<evidence type="ECO:0000256" key="1">
    <source>
        <dbReference type="ARBA" id="ARBA00022448"/>
    </source>
</evidence>
<dbReference type="InterPro" id="IPR017871">
    <property type="entry name" value="ABC_transporter-like_CS"/>
</dbReference>
<evidence type="ECO:0000256" key="3">
    <source>
        <dbReference type="ARBA" id="ARBA00022741"/>
    </source>
</evidence>
<dbReference type="Gene3D" id="2.40.50.100">
    <property type="match status" value="1"/>
</dbReference>
<dbReference type="NCBIfam" id="TIGR01187">
    <property type="entry name" value="potA"/>
    <property type="match status" value="1"/>
</dbReference>
<dbReference type="PANTHER" id="PTHR42781">
    <property type="entry name" value="SPERMIDINE/PUTRESCINE IMPORT ATP-BINDING PROTEIN POTA"/>
    <property type="match status" value="1"/>
</dbReference>
<dbReference type="InterPro" id="IPR017879">
    <property type="entry name" value="PotA_ATP-bd"/>
</dbReference>
<dbReference type="OrthoDB" id="9802264at2"/>
<keyword evidence="5 7" id="KW-1278">Translocase</keyword>
<evidence type="ECO:0000256" key="6">
    <source>
        <dbReference type="ARBA" id="ARBA00023136"/>
    </source>
</evidence>
<evidence type="ECO:0000256" key="4">
    <source>
        <dbReference type="ARBA" id="ARBA00022840"/>
    </source>
</evidence>
<accession>A0A4U0FAK2</accession>
<dbReference type="SUPFAM" id="SSF50331">
    <property type="entry name" value="MOP-like"/>
    <property type="match status" value="1"/>
</dbReference>
<dbReference type="InterPro" id="IPR003593">
    <property type="entry name" value="AAA+_ATPase"/>
</dbReference>
<evidence type="ECO:0000313" key="10">
    <source>
        <dbReference type="Proteomes" id="UP000309673"/>
    </source>
</evidence>
<dbReference type="Proteomes" id="UP000309673">
    <property type="component" value="Unassembled WGS sequence"/>
</dbReference>
<protein>
    <recommendedName>
        <fullName evidence="7">Spermidine/putrescine import ATP-binding protein PotA</fullName>
        <ecNumber evidence="7">7.6.2.11</ecNumber>
    </recommendedName>
</protein>
<reference evidence="9 10" key="1">
    <citation type="submission" date="2019-04" db="EMBL/GenBank/DDBJ databases">
        <title>Cohnella sp. nov., isolated from soil.</title>
        <authorList>
            <person name="Kim W."/>
        </authorList>
    </citation>
    <scope>NUCLEOTIDE SEQUENCE [LARGE SCALE GENOMIC DNA]</scope>
    <source>
        <strain evidence="9 10">CAU 1483</strain>
    </source>
</reference>
<dbReference type="Gene3D" id="3.40.50.300">
    <property type="entry name" value="P-loop containing nucleotide triphosphate hydrolases"/>
    <property type="match status" value="1"/>
</dbReference>
<keyword evidence="6 7" id="KW-0472">Membrane</keyword>
<dbReference type="InterPro" id="IPR005893">
    <property type="entry name" value="PotA-like"/>
</dbReference>
<dbReference type="PROSITE" id="PS50893">
    <property type="entry name" value="ABC_TRANSPORTER_2"/>
    <property type="match status" value="1"/>
</dbReference>
<dbReference type="RefSeq" id="WP_136778478.1">
    <property type="nucleotide sequence ID" value="NZ_SUPK01000006.1"/>
</dbReference>
<feature type="domain" description="ABC transporter" evidence="8">
    <location>
        <begin position="5"/>
        <end position="235"/>
    </location>
</feature>
<comment type="subunit">
    <text evidence="7">The complex is composed of two ATP-binding proteins (PotA), two transmembrane proteins (PotB and PotC) and a solute-binding protein (PotD).</text>
</comment>
<dbReference type="InterPro" id="IPR013611">
    <property type="entry name" value="Transp-assoc_OB_typ2"/>
</dbReference>
<dbReference type="PANTHER" id="PTHR42781:SF4">
    <property type="entry name" value="SPERMIDINE_PUTRESCINE IMPORT ATP-BINDING PROTEIN POTA"/>
    <property type="match status" value="1"/>
</dbReference>
<evidence type="ECO:0000256" key="5">
    <source>
        <dbReference type="ARBA" id="ARBA00022967"/>
    </source>
</evidence>